<dbReference type="GO" id="GO:0004519">
    <property type="term" value="F:endonuclease activity"/>
    <property type="evidence" value="ECO:0007669"/>
    <property type="project" value="UniProtKB-KW"/>
</dbReference>
<keyword evidence="3" id="KW-0540">Nuclease</keyword>
<evidence type="ECO:0000256" key="4">
    <source>
        <dbReference type="ARBA" id="ARBA00022759"/>
    </source>
</evidence>
<dbReference type="CDD" id="cd09274">
    <property type="entry name" value="RNase_HI_RT_Ty3"/>
    <property type="match status" value="1"/>
</dbReference>
<dbReference type="InterPro" id="IPR001969">
    <property type="entry name" value="Aspartic_peptidase_AS"/>
</dbReference>
<dbReference type="SUPFAM" id="SSF54160">
    <property type="entry name" value="Chromo domain-like"/>
    <property type="match status" value="1"/>
</dbReference>
<dbReference type="Pfam" id="PF17917">
    <property type="entry name" value="RT_RNaseH"/>
    <property type="match status" value="1"/>
</dbReference>
<evidence type="ECO:0000256" key="6">
    <source>
        <dbReference type="ARBA" id="ARBA00022918"/>
    </source>
</evidence>
<evidence type="ECO:0000259" key="9">
    <source>
        <dbReference type="PROSITE" id="PS50013"/>
    </source>
</evidence>
<dbReference type="InterPro" id="IPR001995">
    <property type="entry name" value="Peptidase_A2_cat"/>
</dbReference>
<dbReference type="InterPro" id="IPR001584">
    <property type="entry name" value="Integrase_cat-core"/>
</dbReference>
<dbReference type="Proteomes" id="UP000237271">
    <property type="component" value="Unassembled WGS sequence"/>
</dbReference>
<evidence type="ECO:0000259" key="10">
    <source>
        <dbReference type="PROSITE" id="PS50175"/>
    </source>
</evidence>
<dbReference type="PROSITE" id="PS50994">
    <property type="entry name" value="INTEGRASE"/>
    <property type="match status" value="1"/>
</dbReference>
<dbReference type="InterPro" id="IPR050951">
    <property type="entry name" value="Retrovirus_Pol_polyprotein"/>
</dbReference>
<dbReference type="EMBL" id="NCKW01006598">
    <property type="protein sequence ID" value="POM71149.1"/>
    <property type="molecule type" value="Genomic_DNA"/>
</dbReference>
<feature type="domain" description="Chromo" evidence="9">
    <location>
        <begin position="1499"/>
        <end position="1561"/>
    </location>
</feature>
<feature type="region of interest" description="Disordered" evidence="8">
    <location>
        <begin position="1571"/>
        <end position="1595"/>
    </location>
</feature>
<feature type="compositionally biased region" description="Basic and acidic residues" evidence="8">
    <location>
        <begin position="37"/>
        <end position="48"/>
    </location>
</feature>
<dbReference type="PROSITE" id="PS50175">
    <property type="entry name" value="ASP_PROT_RETROV"/>
    <property type="match status" value="1"/>
</dbReference>
<evidence type="ECO:0000256" key="2">
    <source>
        <dbReference type="ARBA" id="ARBA00022695"/>
    </source>
</evidence>
<evidence type="ECO:0000256" key="8">
    <source>
        <dbReference type="SAM" id="MobiDB-lite"/>
    </source>
</evidence>
<dbReference type="InterPro" id="IPR043502">
    <property type="entry name" value="DNA/RNA_pol_sf"/>
</dbReference>
<dbReference type="InterPro" id="IPR023779">
    <property type="entry name" value="Chromodomain_CS"/>
</dbReference>
<name>A0A2P4Y094_9STRA</name>
<dbReference type="InterPro" id="IPR036397">
    <property type="entry name" value="RNaseH_sf"/>
</dbReference>
<dbReference type="CDD" id="cd01647">
    <property type="entry name" value="RT_LTR"/>
    <property type="match status" value="1"/>
</dbReference>
<dbReference type="PROSITE" id="PS50013">
    <property type="entry name" value="CHROMO_2"/>
    <property type="match status" value="1"/>
</dbReference>
<keyword evidence="2" id="KW-0548">Nucleotidyltransferase</keyword>
<feature type="domain" description="Reverse transcriptase" evidence="11">
    <location>
        <begin position="649"/>
        <end position="834"/>
    </location>
</feature>
<dbReference type="PROSITE" id="PS50878">
    <property type="entry name" value="RT_POL"/>
    <property type="match status" value="1"/>
</dbReference>
<dbReference type="Gene3D" id="1.10.340.70">
    <property type="match status" value="1"/>
</dbReference>
<keyword evidence="4" id="KW-0255">Endonuclease</keyword>
<dbReference type="PROSITE" id="PS00598">
    <property type="entry name" value="CHROMO_1"/>
    <property type="match status" value="1"/>
</dbReference>
<dbReference type="InterPro" id="IPR012337">
    <property type="entry name" value="RNaseH-like_sf"/>
</dbReference>
<keyword evidence="5" id="KW-0378">Hydrolase</keyword>
<reference evidence="13 14" key="1">
    <citation type="journal article" date="2017" name="Genome Biol. Evol.">
        <title>Phytophthora megakarya and P. palmivora, closely related causal agents of cacao black pod rot, underwent increases in genome sizes and gene numbers by different mechanisms.</title>
        <authorList>
            <person name="Ali S.S."/>
            <person name="Shao J."/>
            <person name="Lary D.J."/>
            <person name="Kronmiller B."/>
            <person name="Shen D."/>
            <person name="Strem M.D."/>
            <person name="Amoako-Attah I."/>
            <person name="Akrofi A.Y."/>
            <person name="Begoude B.A."/>
            <person name="Ten Hoopen G.M."/>
            <person name="Coulibaly K."/>
            <person name="Kebe B.I."/>
            <person name="Melnick R.L."/>
            <person name="Guiltinan M.J."/>
            <person name="Tyler B.M."/>
            <person name="Meinhardt L.W."/>
            <person name="Bailey B.A."/>
        </authorList>
    </citation>
    <scope>NUCLEOTIDE SEQUENCE [LARGE SCALE GENOMIC DNA]</scope>
    <source>
        <strain evidence="14">sbr112.9</strain>
    </source>
</reference>
<keyword evidence="6" id="KW-0695">RNA-directed DNA polymerase</keyword>
<dbReference type="InterPro" id="IPR041373">
    <property type="entry name" value="RT_RNaseH"/>
</dbReference>
<dbReference type="OrthoDB" id="106007at2759"/>
<dbReference type="GO" id="GO:0003964">
    <property type="term" value="F:RNA-directed DNA polymerase activity"/>
    <property type="evidence" value="ECO:0007669"/>
    <property type="project" value="UniProtKB-KW"/>
</dbReference>
<protein>
    <recommendedName>
        <fullName evidence="15">Reverse transcriptase</fullName>
    </recommendedName>
</protein>
<evidence type="ECO:0000256" key="7">
    <source>
        <dbReference type="ARBA" id="ARBA00023242"/>
    </source>
</evidence>
<dbReference type="Gene3D" id="3.30.70.270">
    <property type="match status" value="2"/>
</dbReference>
<dbReference type="InterPro" id="IPR000953">
    <property type="entry name" value="Chromo/chromo_shadow_dom"/>
</dbReference>
<feature type="compositionally biased region" description="Basic residues" evidence="8">
    <location>
        <begin position="1583"/>
        <end position="1595"/>
    </location>
</feature>
<feature type="domain" description="Peptidase A2" evidence="10">
    <location>
        <begin position="372"/>
        <end position="387"/>
    </location>
</feature>
<dbReference type="PROSITE" id="PS00141">
    <property type="entry name" value="ASP_PROTEASE"/>
    <property type="match status" value="1"/>
</dbReference>
<dbReference type="InterPro" id="IPR016197">
    <property type="entry name" value="Chromo-like_dom_sf"/>
</dbReference>
<evidence type="ECO:0000313" key="14">
    <source>
        <dbReference type="Proteomes" id="UP000237271"/>
    </source>
</evidence>
<dbReference type="PANTHER" id="PTHR37984:SF5">
    <property type="entry name" value="PROTEIN NYNRIN-LIKE"/>
    <property type="match status" value="1"/>
</dbReference>
<dbReference type="GO" id="GO:0015074">
    <property type="term" value="P:DNA integration"/>
    <property type="evidence" value="ECO:0007669"/>
    <property type="project" value="InterPro"/>
</dbReference>
<feature type="region of interest" description="Disordered" evidence="8">
    <location>
        <begin position="1"/>
        <end position="80"/>
    </location>
</feature>
<evidence type="ECO:0000259" key="11">
    <source>
        <dbReference type="PROSITE" id="PS50878"/>
    </source>
</evidence>
<comment type="caution">
    <text evidence="13">The sequence shown here is derived from an EMBL/GenBank/DDBJ whole genome shotgun (WGS) entry which is preliminary data.</text>
</comment>
<dbReference type="InterPro" id="IPR000477">
    <property type="entry name" value="RT_dom"/>
</dbReference>
<dbReference type="GO" id="GO:0006508">
    <property type="term" value="P:proteolysis"/>
    <property type="evidence" value="ECO:0007669"/>
    <property type="project" value="InterPro"/>
</dbReference>
<dbReference type="Pfam" id="PF17921">
    <property type="entry name" value="Integrase_H2C2"/>
    <property type="match status" value="1"/>
</dbReference>
<keyword evidence="7" id="KW-0539">Nucleus</keyword>
<dbReference type="InterPro" id="IPR041588">
    <property type="entry name" value="Integrase_H2C2"/>
</dbReference>
<evidence type="ECO:0000256" key="1">
    <source>
        <dbReference type="ARBA" id="ARBA00022679"/>
    </source>
</evidence>
<dbReference type="SUPFAM" id="SSF53098">
    <property type="entry name" value="Ribonuclease H-like"/>
    <property type="match status" value="1"/>
</dbReference>
<organism evidence="13 14">
    <name type="scientific">Phytophthora palmivora</name>
    <dbReference type="NCBI Taxonomy" id="4796"/>
    <lineage>
        <taxon>Eukaryota</taxon>
        <taxon>Sar</taxon>
        <taxon>Stramenopiles</taxon>
        <taxon>Oomycota</taxon>
        <taxon>Peronosporomycetes</taxon>
        <taxon>Peronosporales</taxon>
        <taxon>Peronosporaceae</taxon>
        <taxon>Phytophthora</taxon>
    </lineage>
</organism>
<evidence type="ECO:0000256" key="3">
    <source>
        <dbReference type="ARBA" id="ARBA00022722"/>
    </source>
</evidence>
<keyword evidence="1" id="KW-0808">Transferase</keyword>
<evidence type="ECO:0000256" key="5">
    <source>
        <dbReference type="ARBA" id="ARBA00022801"/>
    </source>
</evidence>
<feature type="compositionally biased region" description="Basic and acidic residues" evidence="8">
    <location>
        <begin position="1"/>
        <end position="10"/>
    </location>
</feature>
<proteinExistence type="predicted"/>
<dbReference type="Pfam" id="PF00078">
    <property type="entry name" value="RVT_1"/>
    <property type="match status" value="1"/>
</dbReference>
<dbReference type="GO" id="GO:0003676">
    <property type="term" value="F:nucleic acid binding"/>
    <property type="evidence" value="ECO:0007669"/>
    <property type="project" value="InterPro"/>
</dbReference>
<gene>
    <name evidence="13" type="ORF">PHPALM_12317</name>
</gene>
<keyword evidence="14" id="KW-1185">Reference proteome</keyword>
<feature type="domain" description="Integrase catalytic" evidence="12">
    <location>
        <begin position="1234"/>
        <end position="1347"/>
    </location>
</feature>
<evidence type="ECO:0000259" key="12">
    <source>
        <dbReference type="PROSITE" id="PS50994"/>
    </source>
</evidence>
<sequence>MADSDERLAERTAAMRLDSAPSPSRPADLEILIPNPFERRDDEGHGASDAEMPTASPRQGPRDGRIAAAPALPQPPMYSGRTMQDRRDFMHKYEGYLVKVNELQTEWTAALAMPVSARIETDTRRMIARWEFSGASPETVTEEQWKDYFRQALVPTFVDYASIDTAMKSLKMQTKWSEPESRMMHLQADMEAILNRFNVTDLAFKHEQLRLVGYLTKALEPVSFRKVVATKRTLQEFKPMQPKLLPAPALTALAGRAAVVPPTLVDEAAVVMQGPGSPVMVVKPVAMPGIGPVDAAAADVEVTGVDVEAQVVVVAELEVRLSEKEGRTAPHTSRCLPQVWLNAAPTEPGHEAAASTEPSGAVEARVDGLEVPALLLDTGADESLVAQGVVDAIKARGTPVFLADIPPRTLNLACLMEDGNTSLDFTLGRPIMTVLGYSADELLRMCRMQTRTRDIALDRMALEGLVDNTVPTDQDWGGSDTVHGGTDPPETIFKTKNLTPAYWQLPLSSSGAQVLAFQTRDGCPRFSRVPAGAHATAIENADAVERHETRTALPSLRLHDSSAVQDMLDSKLAAARAKGLSAKGVKRLREILLRRQDSFRLEFGSDPPVKVAALQVRVKVNAQPTKAQPRRYSPNDRAFLDRHTAKLQEFGLVFLSHRSRWASAPRIVRKKEQDSDPTADPRMTIDTRGVNERTEAMPWSMPVLEVVLGALEGVRVFFALDWFRGYWHLPLHEDSQELFTFITHRGMYTPTRVPMGATDAVAYCQGVVEEIFGDLLGNGILAWLDDILGYAESEDELLQLLDQVLARCEAYGLKLHAKKCDFFEIEVKWCGKMVSAAGVCHCPDRVQGLVEMQPPQTAGDLQQFLCAVNWMRQSIPEYNRLTAGLHAVLEEAMKAAGSRKKVKLAKFPLDQIGWGDPQLADLAAVKAALLKMVPLAHPSPTAEVCLYTDASQDSWGAVATQLEPGEVQLPLEQQHHRPLAFLSGRFVGASSRWPTIEKEAYAIVEATRRLEYLLLRPGGFRLYMDHRNLVYIFAPFTYVIEHVPGEANVWGDLLSRWGATKMPTAAPAGARMSRLAAVERVSSLEAVDFVWPNEDEIRAAQLARRAKDSMEPSQPPLRWSDDRQLFLLADERVWIPDDAVELQLRLCVVAHAGTAGHRGAKTTAKALEDLFSWCSLRKDVAVFVGECMHCMVTATGKIPRPLGETLRATKPNEQPHFDFLSMVEGTGGLKYVLVLKDNMSGYVELVGCFQATSNEVYQSLLDWFKRFGVRALGAHHHFTTAYTPWANGTVEVVNREVLKAVKALLSERRLRVEDWPRVLPVVQGALNQMPADRLNGKSPLTAFTALPGGTQLTSILHPREAVTTTVDWVDIHVREHLETVRVALDGMHAEMTAASERRKRAARARAARRQGVTLPRFTEGDFVLAATATGKSGNKLALVWRGPKRIVRALNDYTFEVQDLIEPYAITIRHAARLQLYREAARGQVEELTEQAIHGEGGHLVESLRACRLSPDTQQWELQVKWFGLDEVETSWEPAEVIKEDVPVLFARFVNEHPDDPDRLHMTEALDALADRQPTAATALPVPKRRRRKKATPAV</sequence>
<evidence type="ECO:0008006" key="15">
    <source>
        <dbReference type="Google" id="ProtNLM"/>
    </source>
</evidence>
<dbReference type="SUPFAM" id="SSF56672">
    <property type="entry name" value="DNA/RNA polymerases"/>
    <property type="match status" value="1"/>
</dbReference>
<dbReference type="Gene3D" id="3.10.10.10">
    <property type="entry name" value="HIV Type 1 Reverse Transcriptase, subunit A, domain 1"/>
    <property type="match status" value="1"/>
</dbReference>
<dbReference type="Gene3D" id="2.40.50.40">
    <property type="match status" value="1"/>
</dbReference>
<dbReference type="GO" id="GO:0004190">
    <property type="term" value="F:aspartic-type endopeptidase activity"/>
    <property type="evidence" value="ECO:0007669"/>
    <property type="project" value="InterPro"/>
</dbReference>
<dbReference type="PANTHER" id="PTHR37984">
    <property type="entry name" value="PROTEIN CBG26694"/>
    <property type="match status" value="1"/>
</dbReference>
<accession>A0A2P4Y094</accession>
<dbReference type="Gene3D" id="3.30.420.10">
    <property type="entry name" value="Ribonuclease H-like superfamily/Ribonuclease H"/>
    <property type="match status" value="2"/>
</dbReference>
<evidence type="ECO:0000313" key="13">
    <source>
        <dbReference type="EMBL" id="POM71149.1"/>
    </source>
</evidence>
<dbReference type="InterPro" id="IPR043128">
    <property type="entry name" value="Rev_trsase/Diguanyl_cyclase"/>
</dbReference>